<comment type="caution">
    <text evidence="1">The sequence shown here is derived from an EMBL/GenBank/DDBJ whole genome shotgun (WGS) entry which is preliminary data.</text>
</comment>
<accession>A0ABV7Q7E1</accession>
<dbReference type="GO" id="GO:0016853">
    <property type="term" value="F:isomerase activity"/>
    <property type="evidence" value="ECO:0007669"/>
    <property type="project" value="UniProtKB-KW"/>
</dbReference>
<dbReference type="NCBIfam" id="TIGR03083">
    <property type="entry name" value="maleylpyruvate isomerase family mycothiol-dependent enzyme"/>
    <property type="match status" value="1"/>
</dbReference>
<dbReference type="Proteomes" id="UP001595712">
    <property type="component" value="Unassembled WGS sequence"/>
</dbReference>
<dbReference type="InterPro" id="IPR017517">
    <property type="entry name" value="Maleyloyr_isom"/>
</dbReference>
<keyword evidence="1" id="KW-0413">Isomerase</keyword>
<organism evidence="1 2">
    <name type="scientific">Glycomyces rhizosphaerae</name>
    <dbReference type="NCBI Taxonomy" id="2054422"/>
    <lineage>
        <taxon>Bacteria</taxon>
        <taxon>Bacillati</taxon>
        <taxon>Actinomycetota</taxon>
        <taxon>Actinomycetes</taxon>
        <taxon>Glycomycetales</taxon>
        <taxon>Glycomycetaceae</taxon>
        <taxon>Glycomyces</taxon>
    </lineage>
</organism>
<evidence type="ECO:0000313" key="2">
    <source>
        <dbReference type="Proteomes" id="UP001595712"/>
    </source>
</evidence>
<dbReference type="SUPFAM" id="SSF109854">
    <property type="entry name" value="DinB/YfiT-like putative metalloenzymes"/>
    <property type="match status" value="1"/>
</dbReference>
<dbReference type="InterPro" id="IPR034660">
    <property type="entry name" value="DinB/YfiT-like"/>
</dbReference>
<sequence length="198" mass="21815">MSSPPIDMREREELCDLLAELGPDAPTLCEGWTTSDLAAHLVLREHFKLGTDERMAAEKAKGLPALIDRLRDGAPLVPWRLPGLRTLMNGVEYLIHHEDVRRANGLGPRTDRPDLDALAWRMTGFLGRRAARQIRPYGLELRRPEGEPRRFGPAGGAVLQGEPTELLLYLSGRREAAEVRLAGDADAVAALRDANTGV</sequence>
<dbReference type="RefSeq" id="WP_387979792.1">
    <property type="nucleotide sequence ID" value="NZ_JBHRWO010000021.1"/>
</dbReference>
<protein>
    <submittedName>
        <fullName evidence="1">Maleylpyruvate isomerase family mycothiol-dependent enzyme</fullName>
    </submittedName>
</protein>
<gene>
    <name evidence="1" type="ORF">ACFO8M_22525</name>
</gene>
<keyword evidence="2" id="KW-1185">Reference proteome</keyword>
<dbReference type="EMBL" id="JBHRWO010000021">
    <property type="protein sequence ID" value="MFC3495273.1"/>
    <property type="molecule type" value="Genomic_DNA"/>
</dbReference>
<name>A0ABV7Q7E1_9ACTN</name>
<proteinExistence type="predicted"/>
<evidence type="ECO:0000313" key="1">
    <source>
        <dbReference type="EMBL" id="MFC3495273.1"/>
    </source>
</evidence>
<reference evidence="2" key="1">
    <citation type="journal article" date="2019" name="Int. J. Syst. Evol. Microbiol.">
        <title>The Global Catalogue of Microorganisms (GCM) 10K type strain sequencing project: providing services to taxonomists for standard genome sequencing and annotation.</title>
        <authorList>
            <consortium name="The Broad Institute Genomics Platform"/>
            <consortium name="The Broad Institute Genome Sequencing Center for Infectious Disease"/>
            <person name="Wu L."/>
            <person name="Ma J."/>
        </authorList>
    </citation>
    <scope>NUCLEOTIDE SEQUENCE [LARGE SCALE GENOMIC DNA]</scope>
    <source>
        <strain evidence="2">CGMCC 4.7396</strain>
    </source>
</reference>